<dbReference type="Proteomes" id="UP000443353">
    <property type="component" value="Unassembled WGS sequence"/>
</dbReference>
<feature type="domain" description="Response regulatory" evidence="7">
    <location>
        <begin position="436"/>
        <end position="548"/>
    </location>
</feature>
<reference evidence="8 9" key="1">
    <citation type="submission" date="2019-12" db="EMBL/GenBank/DDBJ databases">
        <authorList>
            <person name="Li C."/>
            <person name="Zhao J."/>
        </authorList>
    </citation>
    <scope>NUCLEOTIDE SEQUENCE [LARGE SCALE GENOMIC DNA]</scope>
    <source>
        <strain evidence="8 9">NEAU-DD11</strain>
    </source>
</reference>
<sequence>MPMPDQREERVLVLAPHGRDADVIAGVVTRDGVGCEVVAGADALIEAIGQGAAAAIVAEEALSALTLARIAAWLADQEPWSDFPFVVLLAKRYGAAPAQLKATFAALGNVLLLERPLSADTLATAAGSALRARRRQYEAREVLAQLAALNANLEARVEERTRALAQANDRLTAEVMERERAQQAVAQAQKLEFLGRFTGGVAHDFNNLLNVIQGNLELIGMFTREESTQGRVDKAQAACRRGAKLTGQLLTFARDQSLDLRPLPVRTLFESVGELARPVLGAGVELVLSIDADVDSVLADASQVEMALLNLMINARDAMSGRGHIHLQASRAQPPAGTLAGGDYVRLAVTDTGPGMSSEVAAKVFEPFFTTKAVGKGTGLGLSQVYGMAQQSGGAAFVHSVPGEGATIEIWMPAAHDATASERPAAVDRRKLAGLRVLVVEDDESVRAGIVDALLALGCHVSQAGDGGEGLAALEGDRPGLLLTDYLMPDMTGVDLAVRARALFPSLPVLVATGYADMGAIEHAIGSDAVLRKPFQLAELGAAVARVANLG</sequence>
<keyword evidence="3 4" id="KW-0597">Phosphoprotein</keyword>
<dbReference type="PRINTS" id="PR00344">
    <property type="entry name" value="BCTRLSENSOR"/>
</dbReference>
<keyword evidence="5" id="KW-0175">Coiled coil</keyword>
<feature type="modified residue" description="4-aspartylphosphate" evidence="4">
    <location>
        <position position="485"/>
    </location>
</feature>
<dbReference type="InterPro" id="IPR003661">
    <property type="entry name" value="HisK_dim/P_dom"/>
</dbReference>
<feature type="domain" description="Histidine kinase" evidence="6">
    <location>
        <begin position="200"/>
        <end position="416"/>
    </location>
</feature>
<evidence type="ECO:0000259" key="7">
    <source>
        <dbReference type="PROSITE" id="PS50110"/>
    </source>
</evidence>
<keyword evidence="9" id="KW-1185">Reference proteome</keyword>
<dbReference type="RefSeq" id="WP_160409679.1">
    <property type="nucleotide sequence ID" value="NZ_WSES01000005.1"/>
</dbReference>
<dbReference type="SUPFAM" id="SSF47384">
    <property type="entry name" value="Homodimeric domain of signal transducing histidine kinase"/>
    <property type="match status" value="1"/>
</dbReference>
<dbReference type="SMART" id="SM00448">
    <property type="entry name" value="REC"/>
    <property type="match status" value="1"/>
</dbReference>
<dbReference type="InterPro" id="IPR003594">
    <property type="entry name" value="HATPase_dom"/>
</dbReference>
<organism evidence="8 9">
    <name type="scientific">Massilia cellulosiltytica</name>
    <dbReference type="NCBI Taxonomy" id="2683234"/>
    <lineage>
        <taxon>Bacteria</taxon>
        <taxon>Pseudomonadati</taxon>
        <taxon>Pseudomonadota</taxon>
        <taxon>Betaproteobacteria</taxon>
        <taxon>Burkholderiales</taxon>
        <taxon>Oxalobacteraceae</taxon>
        <taxon>Telluria group</taxon>
        <taxon>Massilia</taxon>
    </lineage>
</organism>
<dbReference type="PANTHER" id="PTHR43065">
    <property type="entry name" value="SENSOR HISTIDINE KINASE"/>
    <property type="match status" value="1"/>
</dbReference>
<dbReference type="PANTHER" id="PTHR43065:SF42">
    <property type="entry name" value="TWO-COMPONENT SENSOR PPRA"/>
    <property type="match status" value="1"/>
</dbReference>
<evidence type="ECO:0000313" key="9">
    <source>
        <dbReference type="Proteomes" id="UP000443353"/>
    </source>
</evidence>
<dbReference type="InterPro" id="IPR036097">
    <property type="entry name" value="HisK_dim/P_sf"/>
</dbReference>
<dbReference type="Pfam" id="PF00512">
    <property type="entry name" value="HisKA"/>
    <property type="match status" value="1"/>
</dbReference>
<dbReference type="Pfam" id="PF02518">
    <property type="entry name" value="HATPase_c"/>
    <property type="match status" value="1"/>
</dbReference>
<evidence type="ECO:0000256" key="1">
    <source>
        <dbReference type="ARBA" id="ARBA00000085"/>
    </source>
</evidence>
<dbReference type="AlphaFoldDB" id="A0A7X3G1E6"/>
<dbReference type="SUPFAM" id="SSF55874">
    <property type="entry name" value="ATPase domain of HSP90 chaperone/DNA topoisomerase II/histidine kinase"/>
    <property type="match status" value="1"/>
</dbReference>
<evidence type="ECO:0000256" key="2">
    <source>
        <dbReference type="ARBA" id="ARBA00012438"/>
    </source>
</evidence>
<evidence type="ECO:0000313" key="8">
    <source>
        <dbReference type="EMBL" id="MVW61926.1"/>
    </source>
</evidence>
<evidence type="ECO:0000256" key="5">
    <source>
        <dbReference type="SAM" id="Coils"/>
    </source>
</evidence>
<dbReference type="SMART" id="SM00387">
    <property type="entry name" value="HATPase_c"/>
    <property type="match status" value="1"/>
</dbReference>
<feature type="coiled-coil region" evidence="5">
    <location>
        <begin position="143"/>
        <end position="184"/>
    </location>
</feature>
<accession>A0A7X3G1E6</accession>
<evidence type="ECO:0000259" key="6">
    <source>
        <dbReference type="PROSITE" id="PS50109"/>
    </source>
</evidence>
<dbReference type="GO" id="GO:0000155">
    <property type="term" value="F:phosphorelay sensor kinase activity"/>
    <property type="evidence" value="ECO:0007669"/>
    <property type="project" value="InterPro"/>
</dbReference>
<dbReference type="InterPro" id="IPR001789">
    <property type="entry name" value="Sig_transdc_resp-reg_receiver"/>
</dbReference>
<dbReference type="Pfam" id="PF00072">
    <property type="entry name" value="Response_reg"/>
    <property type="match status" value="1"/>
</dbReference>
<evidence type="ECO:0000256" key="3">
    <source>
        <dbReference type="ARBA" id="ARBA00022553"/>
    </source>
</evidence>
<dbReference type="CDD" id="cd00156">
    <property type="entry name" value="REC"/>
    <property type="match status" value="1"/>
</dbReference>
<protein>
    <recommendedName>
        <fullName evidence="2">histidine kinase</fullName>
        <ecNumber evidence="2">2.7.13.3</ecNumber>
    </recommendedName>
</protein>
<dbReference type="InterPro" id="IPR036890">
    <property type="entry name" value="HATPase_C_sf"/>
</dbReference>
<dbReference type="InterPro" id="IPR011006">
    <property type="entry name" value="CheY-like_superfamily"/>
</dbReference>
<dbReference type="InterPro" id="IPR005467">
    <property type="entry name" value="His_kinase_dom"/>
</dbReference>
<name>A0A7X3G1E6_9BURK</name>
<dbReference type="PROSITE" id="PS50110">
    <property type="entry name" value="RESPONSE_REGULATORY"/>
    <property type="match status" value="1"/>
</dbReference>
<evidence type="ECO:0000256" key="4">
    <source>
        <dbReference type="PROSITE-ProRule" id="PRU00169"/>
    </source>
</evidence>
<proteinExistence type="predicted"/>
<dbReference type="CDD" id="cd00082">
    <property type="entry name" value="HisKA"/>
    <property type="match status" value="1"/>
</dbReference>
<dbReference type="InterPro" id="IPR004358">
    <property type="entry name" value="Sig_transdc_His_kin-like_C"/>
</dbReference>
<dbReference type="Gene3D" id="3.40.50.2300">
    <property type="match status" value="1"/>
</dbReference>
<dbReference type="SUPFAM" id="SSF52172">
    <property type="entry name" value="CheY-like"/>
    <property type="match status" value="1"/>
</dbReference>
<comment type="catalytic activity">
    <reaction evidence="1">
        <text>ATP + protein L-histidine = ADP + protein N-phospho-L-histidine.</text>
        <dbReference type="EC" id="2.7.13.3"/>
    </reaction>
</comment>
<dbReference type="Gene3D" id="3.30.565.10">
    <property type="entry name" value="Histidine kinase-like ATPase, C-terminal domain"/>
    <property type="match status" value="1"/>
</dbReference>
<dbReference type="EMBL" id="WSES01000005">
    <property type="protein sequence ID" value="MVW61926.1"/>
    <property type="molecule type" value="Genomic_DNA"/>
</dbReference>
<dbReference type="EC" id="2.7.13.3" evidence="2"/>
<dbReference type="PROSITE" id="PS50109">
    <property type="entry name" value="HIS_KIN"/>
    <property type="match status" value="1"/>
</dbReference>
<dbReference type="Gene3D" id="1.10.287.130">
    <property type="match status" value="1"/>
</dbReference>
<comment type="caution">
    <text evidence="8">The sequence shown here is derived from an EMBL/GenBank/DDBJ whole genome shotgun (WGS) entry which is preliminary data.</text>
</comment>
<dbReference type="SMART" id="SM00388">
    <property type="entry name" value="HisKA"/>
    <property type="match status" value="1"/>
</dbReference>
<gene>
    <name evidence="8" type="ORF">GPY61_18505</name>
</gene>